<evidence type="ECO:0000313" key="13">
    <source>
        <dbReference type="Proteomes" id="UP001153069"/>
    </source>
</evidence>
<protein>
    <submittedName>
        <fullName evidence="12">Uncharacterized protein</fullName>
    </submittedName>
</protein>
<evidence type="ECO:0000256" key="8">
    <source>
        <dbReference type="ARBA" id="ARBA00023136"/>
    </source>
</evidence>
<evidence type="ECO:0000256" key="2">
    <source>
        <dbReference type="ARBA" id="ARBA00004259"/>
    </source>
</evidence>
<dbReference type="GO" id="GO:0006629">
    <property type="term" value="P:lipid metabolic process"/>
    <property type="evidence" value="ECO:0007669"/>
    <property type="project" value="TreeGrafter"/>
</dbReference>
<dbReference type="InterPro" id="IPR012430">
    <property type="entry name" value="TMEM43_fam"/>
</dbReference>
<dbReference type="EMBL" id="CAICTM010001470">
    <property type="protein sequence ID" value="CAB9523918.1"/>
    <property type="molecule type" value="Genomic_DNA"/>
</dbReference>
<proteinExistence type="inferred from homology"/>
<evidence type="ECO:0000256" key="3">
    <source>
        <dbReference type="ARBA" id="ARBA00004586"/>
    </source>
</evidence>
<comment type="caution">
    <text evidence="12">The sequence shown here is derived from an EMBL/GenBank/DDBJ whole genome shotgun (WGS) entry which is preliminary data.</text>
</comment>
<evidence type="ECO:0000256" key="5">
    <source>
        <dbReference type="ARBA" id="ARBA00022692"/>
    </source>
</evidence>
<evidence type="ECO:0000256" key="10">
    <source>
        <dbReference type="SAM" id="MobiDB-lite"/>
    </source>
</evidence>
<dbReference type="PANTHER" id="PTHR13416">
    <property type="match status" value="1"/>
</dbReference>
<dbReference type="OrthoDB" id="410725at2759"/>
<evidence type="ECO:0000313" key="12">
    <source>
        <dbReference type="EMBL" id="CAB9523918.1"/>
    </source>
</evidence>
<dbReference type="PANTHER" id="PTHR13416:SF2">
    <property type="entry name" value="TRANSMEMBRANE PROTEIN 43"/>
    <property type="match status" value="1"/>
</dbReference>
<comment type="subcellular location">
    <subcellularLocation>
        <location evidence="1">Endomembrane system</location>
        <topology evidence="1">Multi-pass membrane protein</topology>
    </subcellularLocation>
    <subcellularLocation>
        <location evidence="3">Endoplasmic reticulum membrane</location>
    </subcellularLocation>
    <subcellularLocation>
        <location evidence="2">Nucleus envelope</location>
    </subcellularLocation>
</comment>
<keyword evidence="6" id="KW-0256">Endoplasmic reticulum</keyword>
<dbReference type="GO" id="GO:0005789">
    <property type="term" value="C:endoplasmic reticulum membrane"/>
    <property type="evidence" value="ECO:0007669"/>
    <property type="project" value="UniProtKB-SubCell"/>
</dbReference>
<keyword evidence="5 11" id="KW-0812">Transmembrane</keyword>
<feature type="transmembrane region" description="Helical" evidence="11">
    <location>
        <begin position="398"/>
        <end position="418"/>
    </location>
</feature>
<dbReference type="AlphaFoldDB" id="A0A9N8HV74"/>
<reference evidence="12" key="1">
    <citation type="submission" date="2020-06" db="EMBL/GenBank/DDBJ databases">
        <authorList>
            <consortium name="Plant Systems Biology data submission"/>
        </authorList>
    </citation>
    <scope>NUCLEOTIDE SEQUENCE</scope>
    <source>
        <strain evidence="12">D6</strain>
    </source>
</reference>
<dbReference type="GO" id="GO:0005637">
    <property type="term" value="C:nuclear inner membrane"/>
    <property type="evidence" value="ECO:0007669"/>
    <property type="project" value="TreeGrafter"/>
</dbReference>
<organism evidence="12 13">
    <name type="scientific">Seminavis robusta</name>
    <dbReference type="NCBI Taxonomy" id="568900"/>
    <lineage>
        <taxon>Eukaryota</taxon>
        <taxon>Sar</taxon>
        <taxon>Stramenopiles</taxon>
        <taxon>Ochrophyta</taxon>
        <taxon>Bacillariophyta</taxon>
        <taxon>Bacillariophyceae</taxon>
        <taxon>Bacillariophycidae</taxon>
        <taxon>Naviculales</taxon>
        <taxon>Naviculaceae</taxon>
        <taxon>Seminavis</taxon>
    </lineage>
</organism>
<keyword evidence="7 11" id="KW-1133">Transmembrane helix</keyword>
<evidence type="ECO:0000256" key="9">
    <source>
        <dbReference type="ARBA" id="ARBA00023242"/>
    </source>
</evidence>
<feature type="compositionally biased region" description="Acidic residues" evidence="10">
    <location>
        <begin position="472"/>
        <end position="481"/>
    </location>
</feature>
<evidence type="ECO:0000256" key="7">
    <source>
        <dbReference type="ARBA" id="ARBA00022989"/>
    </source>
</evidence>
<feature type="compositionally biased region" description="Low complexity" evidence="10">
    <location>
        <begin position="149"/>
        <end position="158"/>
    </location>
</feature>
<gene>
    <name evidence="12" type="ORF">SEMRO_1472_G275520.1</name>
</gene>
<feature type="transmembrane region" description="Helical" evidence="11">
    <location>
        <begin position="370"/>
        <end position="392"/>
    </location>
</feature>
<evidence type="ECO:0000256" key="1">
    <source>
        <dbReference type="ARBA" id="ARBA00004127"/>
    </source>
</evidence>
<keyword evidence="9" id="KW-0539">Nucleus</keyword>
<dbReference type="Proteomes" id="UP001153069">
    <property type="component" value="Unassembled WGS sequence"/>
</dbReference>
<accession>A0A9N8HV74</accession>
<dbReference type="GO" id="GO:0071763">
    <property type="term" value="P:nuclear membrane organization"/>
    <property type="evidence" value="ECO:0007669"/>
    <property type="project" value="TreeGrafter"/>
</dbReference>
<comment type="similarity">
    <text evidence="4">Belongs to the TMEM43 family.</text>
</comment>
<keyword evidence="13" id="KW-1185">Reference proteome</keyword>
<name>A0A9N8HV74_9STRA</name>
<evidence type="ECO:0000256" key="4">
    <source>
        <dbReference type="ARBA" id="ARBA00006627"/>
    </source>
</evidence>
<keyword evidence="8 11" id="KW-0472">Membrane</keyword>
<dbReference type="Pfam" id="PF07787">
    <property type="entry name" value="TMEM43"/>
    <property type="match status" value="2"/>
</dbReference>
<feature type="transmembrane region" description="Helical" evidence="11">
    <location>
        <begin position="329"/>
        <end position="350"/>
    </location>
</feature>
<evidence type="ECO:0000256" key="11">
    <source>
        <dbReference type="SAM" id="Phobius"/>
    </source>
</evidence>
<sequence length="493" mass="54176">MEETEAGVGGGLTRAMSRTFGFGDPNVHIEHISYRQKLKNSCGAMGMGFLLFFGALSLSAWNEYRNVATMKAINEARDIVTTAACSPINVALEGKLVHVTCPVSNFQVLGNNDPVLQGVSIEQRAGLSLESYMEVYQWTETERTRTRKTSSGSTTRTTYYDHHQSWSTQRPKNASRFKGDCGDCTNYDPYDESWWSGSGYELGTETVDQSRGVKAGDYTIPDSKIPGLGIASVLTPACRDSTISCAPGNATLKINKMVWEKDGQDWMARSYTIYQADTVSILAQQRGDTFVLWEPSYDEDYGFLDVWEGSLTAEDMLNQKEAERVATTWILRFLSLVLCIVGLVMVTAPLTTVPDIIPVVGPWIGDLIGYALWAVSSLIGCCCWSFVVAVSWLVYRPVIGGCLLAASFVLLAAGGYTAHHIHKKKKKEGKDASVTGSADDLEVAEEYNPQVPGMDEEIAAAKDQKEDIAEAEEYVMPDDPEAGISKQDEARRM</sequence>
<evidence type="ECO:0000256" key="6">
    <source>
        <dbReference type="ARBA" id="ARBA00022824"/>
    </source>
</evidence>
<feature type="region of interest" description="Disordered" evidence="10">
    <location>
        <begin position="472"/>
        <end position="493"/>
    </location>
</feature>
<feature type="transmembrane region" description="Helical" evidence="11">
    <location>
        <begin position="42"/>
        <end position="61"/>
    </location>
</feature>
<feature type="region of interest" description="Disordered" evidence="10">
    <location>
        <begin position="146"/>
        <end position="165"/>
    </location>
</feature>